<organism evidence="7 8">
    <name type="scientific">Porites evermanni</name>
    <dbReference type="NCBI Taxonomy" id="104178"/>
    <lineage>
        <taxon>Eukaryota</taxon>
        <taxon>Metazoa</taxon>
        <taxon>Cnidaria</taxon>
        <taxon>Anthozoa</taxon>
        <taxon>Hexacorallia</taxon>
        <taxon>Scleractinia</taxon>
        <taxon>Fungiina</taxon>
        <taxon>Poritidae</taxon>
        <taxon>Porites</taxon>
    </lineage>
</organism>
<keyword evidence="2" id="KW-0597">Phosphoprotein</keyword>
<keyword evidence="4" id="KW-0233">DNA recombination</keyword>
<accession>A0ABN8SHE0</accession>
<dbReference type="PANTHER" id="PTHR46963">
    <property type="entry name" value="SIMILAR TO RIKEN CDNA E130308A19"/>
    <property type="match status" value="1"/>
</dbReference>
<evidence type="ECO:0000256" key="2">
    <source>
        <dbReference type="ARBA" id="ARBA00022553"/>
    </source>
</evidence>
<evidence type="ECO:0000256" key="5">
    <source>
        <dbReference type="SAM" id="MobiDB-lite"/>
    </source>
</evidence>
<dbReference type="Gene3D" id="1.10.443.10">
    <property type="entry name" value="Intergrase catalytic core"/>
    <property type="match status" value="1"/>
</dbReference>
<keyword evidence="3" id="KW-0832">Ubl conjugation</keyword>
<dbReference type="PANTHER" id="PTHR46963:SF2">
    <property type="match status" value="1"/>
</dbReference>
<keyword evidence="1" id="KW-1017">Isopeptide bond</keyword>
<protein>
    <recommendedName>
        <fullName evidence="6">ZMYM2-like/QRICH1 C-terminal domain-containing protein</fullName>
    </recommendedName>
</protein>
<dbReference type="InterPro" id="IPR042838">
    <property type="entry name" value="KIAA1958"/>
</dbReference>
<dbReference type="Proteomes" id="UP001159427">
    <property type="component" value="Unassembled WGS sequence"/>
</dbReference>
<feature type="domain" description="ZMYM2-like/QRICH1 C-terminal" evidence="6">
    <location>
        <begin position="74"/>
        <end position="230"/>
    </location>
</feature>
<dbReference type="InterPro" id="IPR021893">
    <property type="entry name" value="ZMYM2-like_C"/>
</dbReference>
<dbReference type="InterPro" id="IPR013762">
    <property type="entry name" value="Integrase-like_cat_sf"/>
</dbReference>
<evidence type="ECO:0000313" key="7">
    <source>
        <dbReference type="EMBL" id="CAH3190312.1"/>
    </source>
</evidence>
<evidence type="ECO:0000313" key="8">
    <source>
        <dbReference type="Proteomes" id="UP001159427"/>
    </source>
</evidence>
<dbReference type="SUPFAM" id="SSF56349">
    <property type="entry name" value="DNA breaking-rejoining enzymes"/>
    <property type="match status" value="1"/>
</dbReference>
<evidence type="ECO:0000259" key="6">
    <source>
        <dbReference type="Pfam" id="PF12012"/>
    </source>
</evidence>
<proteinExistence type="predicted"/>
<name>A0ABN8SHE0_9CNID</name>
<gene>
    <name evidence="7" type="ORF">PEVE_00020322</name>
</gene>
<evidence type="ECO:0000256" key="3">
    <source>
        <dbReference type="ARBA" id="ARBA00022843"/>
    </source>
</evidence>
<keyword evidence="8" id="KW-1185">Reference proteome</keyword>
<comment type="caution">
    <text evidence="7">The sequence shown here is derived from an EMBL/GenBank/DDBJ whole genome shotgun (WGS) entry which is preliminary data.</text>
</comment>
<sequence>KEKENRQVEEIPPQELDNYLSRFLLSVRKKNGDDESVITGQDFARTRDALKSKQKHLKRLGKGNKPNEASSLTSEERDILFERKEMGFSSPKALINTLWLNNCMHFGLCGEKEQRELKWGDVVLKTNPFGKEYLEYCTERQTKTRPGDNPSNMRKVKPKMYEQPSLPPERNPVFVYKFYKAKRPNETLVEDAPFYLAVNHVSSEQLAFPDTKWFKPQPMGVNKLNSLIKECAAAAGIGENKRITNHSGRKTLTQTLLNHDVPPTQIIQVTGHKNLQSVNNYVAMGERQQENVSSILSATSTTSAAQPLLSSLFLSNHITGGTFNVHVSTTSSLASSTLIAESPKRKKYRRLWVLDSDSSQSGNSQE</sequence>
<evidence type="ECO:0000256" key="4">
    <source>
        <dbReference type="ARBA" id="ARBA00023172"/>
    </source>
</evidence>
<dbReference type="EMBL" id="CALNXI010002728">
    <property type="protein sequence ID" value="CAH3190312.1"/>
    <property type="molecule type" value="Genomic_DNA"/>
</dbReference>
<dbReference type="Pfam" id="PF12012">
    <property type="entry name" value="DUF3504"/>
    <property type="match status" value="1"/>
</dbReference>
<feature type="non-terminal residue" evidence="7">
    <location>
        <position position="1"/>
    </location>
</feature>
<feature type="region of interest" description="Disordered" evidence="5">
    <location>
        <begin position="141"/>
        <end position="165"/>
    </location>
</feature>
<evidence type="ECO:0000256" key="1">
    <source>
        <dbReference type="ARBA" id="ARBA00022499"/>
    </source>
</evidence>
<dbReference type="InterPro" id="IPR011010">
    <property type="entry name" value="DNA_brk_join_enz"/>
</dbReference>
<reference evidence="7 8" key="1">
    <citation type="submission" date="2022-05" db="EMBL/GenBank/DDBJ databases">
        <authorList>
            <consortium name="Genoscope - CEA"/>
            <person name="William W."/>
        </authorList>
    </citation>
    <scope>NUCLEOTIDE SEQUENCE [LARGE SCALE GENOMIC DNA]</scope>
</reference>